<name>A0A9X0CV76_9CNID</name>
<organism evidence="1 2">
    <name type="scientific">Desmophyllum pertusum</name>
    <dbReference type="NCBI Taxonomy" id="174260"/>
    <lineage>
        <taxon>Eukaryota</taxon>
        <taxon>Metazoa</taxon>
        <taxon>Cnidaria</taxon>
        <taxon>Anthozoa</taxon>
        <taxon>Hexacorallia</taxon>
        <taxon>Scleractinia</taxon>
        <taxon>Caryophylliina</taxon>
        <taxon>Caryophylliidae</taxon>
        <taxon>Desmophyllum</taxon>
    </lineage>
</organism>
<feature type="non-terminal residue" evidence="1">
    <location>
        <position position="1"/>
    </location>
</feature>
<dbReference type="EMBL" id="MU826388">
    <property type="protein sequence ID" value="KAJ7376830.1"/>
    <property type="molecule type" value="Genomic_DNA"/>
</dbReference>
<keyword evidence="2" id="KW-1185">Reference proteome</keyword>
<evidence type="ECO:0000313" key="1">
    <source>
        <dbReference type="EMBL" id="KAJ7376830.1"/>
    </source>
</evidence>
<evidence type="ECO:0000313" key="2">
    <source>
        <dbReference type="Proteomes" id="UP001163046"/>
    </source>
</evidence>
<comment type="caution">
    <text evidence="1">The sequence shown here is derived from an EMBL/GenBank/DDBJ whole genome shotgun (WGS) entry which is preliminary data.</text>
</comment>
<gene>
    <name evidence="1" type="ORF">OS493_031978</name>
</gene>
<dbReference type="AlphaFoldDB" id="A0A9X0CV76"/>
<reference evidence="1" key="1">
    <citation type="submission" date="2023-01" db="EMBL/GenBank/DDBJ databases">
        <title>Genome assembly of the deep-sea coral Lophelia pertusa.</title>
        <authorList>
            <person name="Herrera S."/>
            <person name="Cordes E."/>
        </authorList>
    </citation>
    <scope>NUCLEOTIDE SEQUENCE</scope>
    <source>
        <strain evidence="1">USNM1676648</strain>
        <tissue evidence="1">Polyp</tissue>
    </source>
</reference>
<accession>A0A9X0CV76</accession>
<protein>
    <submittedName>
        <fullName evidence="1">Uncharacterized protein</fullName>
    </submittedName>
</protein>
<dbReference type="Proteomes" id="UP001163046">
    <property type="component" value="Unassembled WGS sequence"/>
</dbReference>
<sequence length="111" mass="12787">MNFDVVDKNGIPTDKTKSFCIGVISSSGEPCKTTMRTYSKEYLQEPAIAVATYWRKQLGETMAKWANIAEILQSMVDKHKRSLPLLERIQFEREVAADIAKEKRMMQKRET</sequence>
<proteinExistence type="predicted"/>